<dbReference type="HOGENOM" id="CLU_1390201_0_0_1"/>
<accession>M2YJJ1</accession>
<dbReference type="OrthoDB" id="2519291at2759"/>
<evidence type="ECO:0000259" key="3">
    <source>
        <dbReference type="Pfam" id="PF07110"/>
    </source>
</evidence>
<feature type="compositionally biased region" description="Basic residues" evidence="2">
    <location>
        <begin position="10"/>
        <end position="21"/>
    </location>
</feature>
<feature type="region of interest" description="Disordered" evidence="2">
    <location>
        <begin position="1"/>
        <end position="21"/>
    </location>
</feature>
<organism evidence="4 5">
    <name type="scientific">Dothistroma septosporum (strain NZE10 / CBS 128990)</name>
    <name type="common">Red band needle blight fungus</name>
    <name type="synonym">Mycosphaerella pini</name>
    <dbReference type="NCBI Taxonomy" id="675120"/>
    <lineage>
        <taxon>Eukaryota</taxon>
        <taxon>Fungi</taxon>
        <taxon>Dikarya</taxon>
        <taxon>Ascomycota</taxon>
        <taxon>Pezizomycotina</taxon>
        <taxon>Dothideomycetes</taxon>
        <taxon>Dothideomycetidae</taxon>
        <taxon>Mycosphaerellales</taxon>
        <taxon>Mycosphaerellaceae</taxon>
        <taxon>Dothistroma</taxon>
    </lineage>
</organism>
<dbReference type="Proteomes" id="UP000016933">
    <property type="component" value="Unassembled WGS sequence"/>
</dbReference>
<reference evidence="4 5" key="2">
    <citation type="journal article" date="2012" name="PLoS Pathog.">
        <title>Diverse lifestyles and strategies of plant pathogenesis encoded in the genomes of eighteen Dothideomycetes fungi.</title>
        <authorList>
            <person name="Ohm R.A."/>
            <person name="Feau N."/>
            <person name="Henrissat B."/>
            <person name="Schoch C.L."/>
            <person name="Horwitz B.A."/>
            <person name="Barry K.W."/>
            <person name="Condon B.J."/>
            <person name="Copeland A.C."/>
            <person name="Dhillon B."/>
            <person name="Glaser F."/>
            <person name="Hesse C.N."/>
            <person name="Kosti I."/>
            <person name="LaButti K."/>
            <person name="Lindquist E.A."/>
            <person name="Lucas S."/>
            <person name="Salamov A.A."/>
            <person name="Bradshaw R.E."/>
            <person name="Ciuffetti L."/>
            <person name="Hamelin R.C."/>
            <person name="Kema G.H.J."/>
            <person name="Lawrence C."/>
            <person name="Scott J.A."/>
            <person name="Spatafora J.W."/>
            <person name="Turgeon B.G."/>
            <person name="de Wit P.J.G.M."/>
            <person name="Zhong S."/>
            <person name="Goodwin S.B."/>
            <person name="Grigoriev I.V."/>
        </authorList>
    </citation>
    <scope>NUCLEOTIDE SEQUENCE [LARGE SCALE GENOMIC DNA]</scope>
    <source>
        <strain evidence="5">NZE10 / CBS 128990</strain>
    </source>
</reference>
<dbReference type="SUPFAM" id="SSF54909">
    <property type="entry name" value="Dimeric alpha+beta barrel"/>
    <property type="match status" value="1"/>
</dbReference>
<dbReference type="AlphaFoldDB" id="M2YJJ1"/>
<dbReference type="EMBL" id="KB446546">
    <property type="protein sequence ID" value="EME39075.1"/>
    <property type="molecule type" value="Genomic_DNA"/>
</dbReference>
<reference evidence="5" key="1">
    <citation type="journal article" date="2012" name="PLoS Genet.">
        <title>The genomes of the fungal plant pathogens Cladosporium fulvum and Dothistroma septosporum reveal adaptation to different hosts and lifestyles but also signatures of common ancestry.</title>
        <authorList>
            <person name="de Wit P.J.G.M."/>
            <person name="van der Burgt A."/>
            <person name="Oekmen B."/>
            <person name="Stergiopoulos I."/>
            <person name="Abd-Elsalam K.A."/>
            <person name="Aerts A.L."/>
            <person name="Bahkali A.H."/>
            <person name="Beenen H.G."/>
            <person name="Chettri P."/>
            <person name="Cox M.P."/>
            <person name="Datema E."/>
            <person name="de Vries R.P."/>
            <person name="Dhillon B."/>
            <person name="Ganley A.R."/>
            <person name="Griffiths S.A."/>
            <person name="Guo Y."/>
            <person name="Hamelin R.C."/>
            <person name="Henrissat B."/>
            <person name="Kabir M.S."/>
            <person name="Jashni M.K."/>
            <person name="Kema G."/>
            <person name="Klaubauf S."/>
            <person name="Lapidus A."/>
            <person name="Levasseur A."/>
            <person name="Lindquist E."/>
            <person name="Mehrabi R."/>
            <person name="Ohm R.A."/>
            <person name="Owen T.J."/>
            <person name="Salamov A."/>
            <person name="Schwelm A."/>
            <person name="Schijlen E."/>
            <person name="Sun H."/>
            <person name="van den Burg H.A."/>
            <person name="van Ham R.C.H.J."/>
            <person name="Zhang S."/>
            <person name="Goodwin S.B."/>
            <person name="Grigoriev I.V."/>
            <person name="Collemare J."/>
            <person name="Bradshaw R.E."/>
        </authorList>
    </citation>
    <scope>NUCLEOTIDE SEQUENCE [LARGE SCALE GENOMIC DNA]</scope>
    <source>
        <strain evidence="5">NZE10 / CBS 128990</strain>
    </source>
</reference>
<evidence type="ECO:0000313" key="4">
    <source>
        <dbReference type="EMBL" id="EME39075.1"/>
    </source>
</evidence>
<keyword evidence="5" id="KW-1185">Reference proteome</keyword>
<name>M2YJJ1_DOTSN</name>
<dbReference type="Gene3D" id="3.30.70.100">
    <property type="match status" value="1"/>
</dbReference>
<proteinExistence type="inferred from homology"/>
<dbReference type="InterPro" id="IPR009799">
    <property type="entry name" value="EthD_dom"/>
</dbReference>
<dbReference type="GO" id="GO:0016491">
    <property type="term" value="F:oxidoreductase activity"/>
    <property type="evidence" value="ECO:0007669"/>
    <property type="project" value="InterPro"/>
</dbReference>
<comment type="similarity">
    <text evidence="1">Belongs to the tpcK family.</text>
</comment>
<dbReference type="eggNOG" id="ENOG502R0PR">
    <property type="taxonomic scope" value="Eukaryota"/>
</dbReference>
<feature type="domain" description="EthD" evidence="3">
    <location>
        <begin position="70"/>
        <end position="177"/>
    </location>
</feature>
<sequence>MTASSWKMHSQNKGRKKPRHHCIPAIDQVSLHAINVTTNELSARGQPQCLSKPPNPSPNPPPLHFISKLPSLSFLDFKTYYETHHIPLFLSLVDGSKYIDSYILHYAPRTTASTHSDVSSGNSNAIIFTPPSGTETWEYDAIARIVYKSQEAYEEMLKKYEENYEVIAEDEGRFLDKGRLRALMVGKGESTEFVLE</sequence>
<evidence type="ECO:0000313" key="5">
    <source>
        <dbReference type="Proteomes" id="UP000016933"/>
    </source>
</evidence>
<dbReference type="Pfam" id="PF07110">
    <property type="entry name" value="EthD"/>
    <property type="match status" value="1"/>
</dbReference>
<evidence type="ECO:0000256" key="1">
    <source>
        <dbReference type="ARBA" id="ARBA00005986"/>
    </source>
</evidence>
<gene>
    <name evidence="4" type="ORF">DOTSEDRAFT_29252</name>
</gene>
<protein>
    <recommendedName>
        <fullName evidence="3">EthD domain-containing protein</fullName>
    </recommendedName>
</protein>
<dbReference type="STRING" id="675120.M2YJJ1"/>
<dbReference type="InterPro" id="IPR011008">
    <property type="entry name" value="Dimeric_a/b-barrel"/>
</dbReference>
<evidence type="ECO:0000256" key="2">
    <source>
        <dbReference type="SAM" id="MobiDB-lite"/>
    </source>
</evidence>